<keyword evidence="2" id="KW-0645">Protease</keyword>
<dbReference type="InterPro" id="IPR038765">
    <property type="entry name" value="Papain-like_cys_pep_sf"/>
</dbReference>
<dbReference type="PROSITE" id="PS51935">
    <property type="entry name" value="NLPC_P60"/>
    <property type="match status" value="1"/>
</dbReference>
<evidence type="ECO:0008006" key="9">
    <source>
        <dbReference type="Google" id="ProtNLM"/>
    </source>
</evidence>
<sequence>MLKTKQLLIKRMIVMFGIVFTLVCLSPKIVTWAASKSEPNVGVSTTKETPLNIRASASTSSTNVSSLNPNAPIQVIGSSGDFYKVIYSTSGNVGYAHKSYINISSTQYGTVVTNGGTLNLRSSASTSSQILGNIPNQTVLPIMSTENGWYKVVWGKTVGYVSSNYFKPVTSIENSAPGSSSSTSPTRNEIIEYAKTFLGVYYQWGGNYPQGSSYGLDCSHFTYQVFKKFGLMNSYMVSADQANYVKKIARSELKPGDLVFFKSKSSGNVVHVAIYIGDGQIIGANGGDSSVNSIETAKKKNAKVKIQSIDYDSREKIYGRIPGL</sequence>
<dbReference type="SUPFAM" id="SSF54001">
    <property type="entry name" value="Cysteine proteinases"/>
    <property type="match status" value="1"/>
</dbReference>
<dbReference type="InterPro" id="IPR000064">
    <property type="entry name" value="NLP_P60_dom"/>
</dbReference>
<proteinExistence type="inferred from homology"/>
<dbReference type="InterPro" id="IPR051202">
    <property type="entry name" value="Peptidase_C40"/>
</dbReference>
<keyword evidence="4" id="KW-0788">Thiol protease</keyword>
<evidence type="ECO:0000256" key="3">
    <source>
        <dbReference type="ARBA" id="ARBA00022801"/>
    </source>
</evidence>
<dbReference type="InterPro" id="IPR003646">
    <property type="entry name" value="SH3-like_bac-type"/>
</dbReference>
<accession>A0A3D2XCL9</accession>
<dbReference type="SMART" id="SM00287">
    <property type="entry name" value="SH3b"/>
    <property type="match status" value="2"/>
</dbReference>
<dbReference type="Pfam" id="PF00877">
    <property type="entry name" value="NLPC_P60"/>
    <property type="match status" value="1"/>
</dbReference>
<reference evidence="7 8" key="1">
    <citation type="journal article" date="2018" name="Nat. Biotechnol.">
        <title>A standardized bacterial taxonomy based on genome phylogeny substantially revises the tree of life.</title>
        <authorList>
            <person name="Parks D.H."/>
            <person name="Chuvochina M."/>
            <person name="Waite D.W."/>
            <person name="Rinke C."/>
            <person name="Skarshewski A."/>
            <person name="Chaumeil P.A."/>
            <person name="Hugenholtz P."/>
        </authorList>
    </citation>
    <scope>NUCLEOTIDE SEQUENCE [LARGE SCALE GENOMIC DNA]</scope>
    <source>
        <strain evidence="7">UBA11728</strain>
    </source>
</reference>
<dbReference type="Proteomes" id="UP000262969">
    <property type="component" value="Unassembled WGS sequence"/>
</dbReference>
<dbReference type="PANTHER" id="PTHR47053">
    <property type="entry name" value="MUREIN DD-ENDOPEPTIDASE MEPH-RELATED"/>
    <property type="match status" value="1"/>
</dbReference>
<name>A0A3D2XCL9_9FIRM</name>
<evidence type="ECO:0000259" key="6">
    <source>
        <dbReference type="PROSITE" id="PS51935"/>
    </source>
</evidence>
<gene>
    <name evidence="7" type="ORF">DHW61_17045</name>
</gene>
<feature type="domain" description="SH3b" evidence="5">
    <location>
        <begin position="106"/>
        <end position="170"/>
    </location>
</feature>
<dbReference type="AlphaFoldDB" id="A0A3D2XCL9"/>
<protein>
    <recommendedName>
        <fullName evidence="9">NLP/P60 protein</fullName>
    </recommendedName>
</protein>
<keyword evidence="3" id="KW-0378">Hydrolase</keyword>
<dbReference type="EMBL" id="DPVV01000555">
    <property type="protein sequence ID" value="HCL04088.1"/>
    <property type="molecule type" value="Genomic_DNA"/>
</dbReference>
<dbReference type="GO" id="GO:0006508">
    <property type="term" value="P:proteolysis"/>
    <property type="evidence" value="ECO:0007669"/>
    <property type="project" value="UniProtKB-KW"/>
</dbReference>
<evidence type="ECO:0000313" key="8">
    <source>
        <dbReference type="Proteomes" id="UP000262969"/>
    </source>
</evidence>
<dbReference type="PROSITE" id="PS51781">
    <property type="entry name" value="SH3B"/>
    <property type="match status" value="2"/>
</dbReference>
<evidence type="ECO:0000256" key="4">
    <source>
        <dbReference type="ARBA" id="ARBA00022807"/>
    </source>
</evidence>
<evidence type="ECO:0000259" key="5">
    <source>
        <dbReference type="PROSITE" id="PS51781"/>
    </source>
</evidence>
<feature type="domain" description="SH3b" evidence="5">
    <location>
        <begin position="39"/>
        <end position="105"/>
    </location>
</feature>
<dbReference type="PANTHER" id="PTHR47053:SF1">
    <property type="entry name" value="MUREIN DD-ENDOPEPTIDASE MEPH-RELATED"/>
    <property type="match status" value="1"/>
</dbReference>
<comment type="caution">
    <text evidence="7">The sequence shown here is derived from an EMBL/GenBank/DDBJ whole genome shotgun (WGS) entry which is preliminary data.</text>
</comment>
<dbReference type="GO" id="GO:0008234">
    <property type="term" value="F:cysteine-type peptidase activity"/>
    <property type="evidence" value="ECO:0007669"/>
    <property type="project" value="UniProtKB-KW"/>
</dbReference>
<evidence type="ECO:0000256" key="2">
    <source>
        <dbReference type="ARBA" id="ARBA00022670"/>
    </source>
</evidence>
<evidence type="ECO:0000256" key="1">
    <source>
        <dbReference type="ARBA" id="ARBA00007074"/>
    </source>
</evidence>
<dbReference type="Gene3D" id="2.30.30.40">
    <property type="entry name" value="SH3 Domains"/>
    <property type="match status" value="2"/>
</dbReference>
<dbReference type="SUPFAM" id="SSF50044">
    <property type="entry name" value="SH3-domain"/>
    <property type="match status" value="1"/>
</dbReference>
<feature type="domain" description="NlpC/P60" evidence="6">
    <location>
        <begin position="184"/>
        <end position="316"/>
    </location>
</feature>
<organism evidence="7 8">
    <name type="scientific">Lachnoclostridium phytofermentans</name>
    <dbReference type="NCBI Taxonomy" id="66219"/>
    <lineage>
        <taxon>Bacteria</taxon>
        <taxon>Bacillati</taxon>
        <taxon>Bacillota</taxon>
        <taxon>Clostridia</taxon>
        <taxon>Lachnospirales</taxon>
        <taxon>Lachnospiraceae</taxon>
    </lineage>
</organism>
<comment type="similarity">
    <text evidence="1">Belongs to the peptidase C40 family.</text>
</comment>
<dbReference type="InterPro" id="IPR036028">
    <property type="entry name" value="SH3-like_dom_sf"/>
</dbReference>
<dbReference type="Gene3D" id="3.90.1720.10">
    <property type="entry name" value="endopeptidase domain like (from Nostoc punctiforme)"/>
    <property type="match status" value="1"/>
</dbReference>
<evidence type="ECO:0000313" key="7">
    <source>
        <dbReference type="EMBL" id="HCL04088.1"/>
    </source>
</evidence>
<dbReference type="Pfam" id="PF08239">
    <property type="entry name" value="SH3_3"/>
    <property type="match status" value="2"/>
</dbReference>